<dbReference type="GO" id="GO:0003677">
    <property type="term" value="F:DNA binding"/>
    <property type="evidence" value="ECO:0007669"/>
    <property type="project" value="InterPro"/>
</dbReference>
<keyword evidence="2" id="KW-0472">Membrane</keyword>
<reference evidence="3" key="1">
    <citation type="submission" date="2020-09" db="EMBL/GenBank/DDBJ databases">
        <title>Brevundimonas sp. LVF2 isolated from a puddle in Goettingen, Germany.</title>
        <authorList>
            <person name="Friedrich I."/>
            <person name="Klassen A."/>
            <person name="Hannes N."/>
            <person name="Schneider D."/>
            <person name="Hertel R."/>
            <person name="Daniel R."/>
        </authorList>
    </citation>
    <scope>NUCLEOTIDE SEQUENCE</scope>
    <source>
        <strain evidence="3">LVF2</strain>
    </source>
</reference>
<organism evidence="3 4">
    <name type="scientific">Brevundimonas goettingensis</name>
    <dbReference type="NCBI Taxonomy" id="2774190"/>
    <lineage>
        <taxon>Bacteria</taxon>
        <taxon>Pseudomonadati</taxon>
        <taxon>Pseudomonadota</taxon>
        <taxon>Alphaproteobacteria</taxon>
        <taxon>Caulobacterales</taxon>
        <taxon>Caulobacteraceae</taxon>
        <taxon>Brevundimonas</taxon>
    </lineage>
</organism>
<feature type="compositionally biased region" description="Basic and acidic residues" evidence="1">
    <location>
        <begin position="1"/>
        <end position="11"/>
    </location>
</feature>
<dbReference type="InterPro" id="IPR010982">
    <property type="entry name" value="Lambda_DNA-bd_dom_sf"/>
</dbReference>
<evidence type="ECO:0000313" key="3">
    <source>
        <dbReference type="EMBL" id="QTC90682.1"/>
    </source>
</evidence>
<evidence type="ECO:0000256" key="2">
    <source>
        <dbReference type="SAM" id="Phobius"/>
    </source>
</evidence>
<keyword evidence="2" id="KW-0812">Transmembrane</keyword>
<dbReference type="AlphaFoldDB" id="A0A975C333"/>
<feature type="region of interest" description="Disordered" evidence="1">
    <location>
        <begin position="1"/>
        <end position="22"/>
    </location>
</feature>
<dbReference type="KEGG" id="bgoe:IFJ75_15785"/>
<keyword evidence="4" id="KW-1185">Reference proteome</keyword>
<dbReference type="InterPro" id="IPR050400">
    <property type="entry name" value="Bact_Cytoskel_RodZ"/>
</dbReference>
<accession>A0A975C333</accession>
<name>A0A975C333_9CAUL</name>
<dbReference type="PANTHER" id="PTHR34475:SF1">
    <property type="entry name" value="CYTOSKELETON PROTEIN RODZ"/>
    <property type="match status" value="1"/>
</dbReference>
<gene>
    <name evidence="3" type="ORF">IFJ75_15785</name>
</gene>
<sequence length="427" mass="44503">MRYPDTDEKRSPGGAQSDEANVVSFASWSSTAHDRHPAVPGYDAPSMGSAFMALDTGNVPDEFRSHPDWKDPVPSIVDAATLGAGLRATREASGRSLAELSVVTRVHTRYLIALEEGDFSALPSRVFAIGYVRAYAEALGLDEQLAVERFKRESPDGSVPLQAPVGVAFQDVRRYSPRVIAAVAAIAVAVVGWNVFQRVNMLRAPQPSDIASVPESWTLGDVPGQHPVSIGAPHPAPPDQTTPALYVTPGLEAQLTGIDPTDLEAVAAAAAARATPVQAAFNPRGAIYGAAATASQVVLQAKKAAALVVRMSDGRVLFARQLAAGESWRAPTGVAATVDVSDPTAFDVYLNGEHGGGLSTVLTPLAQLNQRAEQLARQTASEVAAQAAAAQRTADQAAARTAAQAGQVIQANAVQAQQGFNAAVAPQ</sequence>
<proteinExistence type="predicted"/>
<evidence type="ECO:0000313" key="4">
    <source>
        <dbReference type="Proteomes" id="UP000663918"/>
    </source>
</evidence>
<dbReference type="Gene3D" id="1.10.260.40">
    <property type="entry name" value="lambda repressor-like DNA-binding domains"/>
    <property type="match status" value="1"/>
</dbReference>
<dbReference type="PANTHER" id="PTHR34475">
    <property type="match status" value="1"/>
</dbReference>
<feature type="transmembrane region" description="Helical" evidence="2">
    <location>
        <begin position="179"/>
        <end position="196"/>
    </location>
</feature>
<keyword evidence="2" id="KW-1133">Transmembrane helix</keyword>
<protein>
    <submittedName>
        <fullName evidence="3">Helix-turn-helix domain-containing protein</fullName>
    </submittedName>
</protein>
<dbReference type="EMBL" id="CP062222">
    <property type="protein sequence ID" value="QTC90682.1"/>
    <property type="molecule type" value="Genomic_DNA"/>
</dbReference>
<evidence type="ECO:0000256" key="1">
    <source>
        <dbReference type="SAM" id="MobiDB-lite"/>
    </source>
</evidence>
<dbReference type="Proteomes" id="UP000663918">
    <property type="component" value="Chromosome"/>
</dbReference>
<dbReference type="Pfam" id="PF13413">
    <property type="entry name" value="HTH_25"/>
    <property type="match status" value="1"/>
</dbReference>